<dbReference type="InterPro" id="IPR043168">
    <property type="entry name" value="DegV_C"/>
</dbReference>
<dbReference type="AlphaFoldDB" id="A0AAW9WAI8"/>
<organism evidence="2 3">
    <name type="scientific">Hungatella hathewayi</name>
    <dbReference type="NCBI Taxonomy" id="154046"/>
    <lineage>
        <taxon>Bacteria</taxon>
        <taxon>Bacillati</taxon>
        <taxon>Bacillota</taxon>
        <taxon>Clostridia</taxon>
        <taxon>Lachnospirales</taxon>
        <taxon>Lachnospiraceae</taxon>
        <taxon>Hungatella</taxon>
    </lineage>
</organism>
<dbReference type="PANTHER" id="PTHR33434">
    <property type="entry name" value="DEGV DOMAIN-CONTAINING PROTEIN DR_1986-RELATED"/>
    <property type="match status" value="1"/>
</dbReference>
<evidence type="ECO:0000256" key="1">
    <source>
        <dbReference type="ARBA" id="ARBA00023121"/>
    </source>
</evidence>
<dbReference type="SUPFAM" id="SSF82549">
    <property type="entry name" value="DAK1/DegV-like"/>
    <property type="match status" value="1"/>
</dbReference>
<dbReference type="Pfam" id="PF02645">
    <property type="entry name" value="DegV"/>
    <property type="match status" value="1"/>
</dbReference>
<sequence length="307" mass="32959">MTERAVRSACRKWEPLSAAGKENTVKRIGISADSSCDLSAELAEQYGIAVIPQAIIMDGKTYRDGIELKPADIFRHVSEGGEICSTTAINTAEYCGVFSELRKECGALIHFTIGSGLSSCYQNAVLAANEVPGVTVVDSMNLTTGIGYLAVAAAKMAAAGMELEEITAKLEELKAHMDVSFVIDKLDYLKKGGRCSAVTAFGANLLNIKPSICMKNGTLAVEKKYRGAFRQCVRRYIEERLDAVKDRCVPDIIFLTHAACSEAVLEEAADLIRSRGIFSEILVTEAGCTVSSHCGPNTLGIIFAVKS</sequence>
<dbReference type="InterPro" id="IPR003797">
    <property type="entry name" value="DegV"/>
</dbReference>
<dbReference type="GO" id="GO:0008289">
    <property type="term" value="F:lipid binding"/>
    <property type="evidence" value="ECO:0007669"/>
    <property type="project" value="UniProtKB-KW"/>
</dbReference>
<comment type="caution">
    <text evidence="2">The sequence shown here is derived from an EMBL/GenBank/DDBJ whole genome shotgun (WGS) entry which is preliminary data.</text>
</comment>
<gene>
    <name evidence="2" type="ORF">GNE07_02090</name>
</gene>
<dbReference type="PANTHER" id="PTHR33434:SF2">
    <property type="entry name" value="FATTY ACID-BINDING PROTEIN TM_1468"/>
    <property type="match status" value="1"/>
</dbReference>
<dbReference type="EMBL" id="WNME01000001">
    <property type="protein sequence ID" value="MUB61869.1"/>
    <property type="molecule type" value="Genomic_DNA"/>
</dbReference>
<dbReference type="Gene3D" id="3.30.1180.10">
    <property type="match status" value="1"/>
</dbReference>
<protein>
    <submittedName>
        <fullName evidence="2">DegV family EDD domain-containing protein</fullName>
    </submittedName>
</protein>
<accession>A0AAW9WAI8</accession>
<dbReference type="InterPro" id="IPR050270">
    <property type="entry name" value="DegV_domain_contain"/>
</dbReference>
<reference evidence="2 3" key="1">
    <citation type="submission" date="2019-09" db="EMBL/GenBank/DDBJ databases">
        <title>Draft genome sequencing of Hungatella hathewayi 123Y-2.</title>
        <authorList>
            <person name="Lv Q."/>
            <person name="Li S."/>
        </authorList>
    </citation>
    <scope>NUCLEOTIDE SEQUENCE [LARGE SCALE GENOMIC DNA]</scope>
    <source>
        <strain evidence="2 3">123Y-2</strain>
    </source>
</reference>
<dbReference type="Gene3D" id="3.40.50.10170">
    <property type="match status" value="1"/>
</dbReference>
<dbReference type="NCBIfam" id="TIGR00762">
    <property type="entry name" value="DegV"/>
    <property type="match status" value="1"/>
</dbReference>
<proteinExistence type="predicted"/>
<dbReference type="PROSITE" id="PS51482">
    <property type="entry name" value="DEGV"/>
    <property type="match status" value="1"/>
</dbReference>
<evidence type="ECO:0000313" key="3">
    <source>
        <dbReference type="Proteomes" id="UP000434223"/>
    </source>
</evidence>
<evidence type="ECO:0000313" key="2">
    <source>
        <dbReference type="EMBL" id="MUB61869.1"/>
    </source>
</evidence>
<name>A0AAW9WAI8_9FIRM</name>
<keyword evidence="1" id="KW-0446">Lipid-binding</keyword>
<dbReference type="Proteomes" id="UP000434223">
    <property type="component" value="Unassembled WGS sequence"/>
</dbReference>